<keyword evidence="1" id="KW-1133">Transmembrane helix</keyword>
<keyword evidence="1" id="KW-0812">Transmembrane</keyword>
<dbReference type="InterPro" id="IPR029030">
    <property type="entry name" value="Caspase-like_dom_sf"/>
</dbReference>
<dbReference type="RefSeq" id="WP_139798588.1">
    <property type="nucleotide sequence ID" value="NZ_FWXD01000001.1"/>
</dbReference>
<feature type="transmembrane region" description="Helical" evidence="1">
    <location>
        <begin position="33"/>
        <end position="53"/>
    </location>
</feature>
<dbReference type="Gene3D" id="3.40.50.1460">
    <property type="match status" value="1"/>
</dbReference>
<feature type="transmembrane region" description="Helical" evidence="1">
    <location>
        <begin position="59"/>
        <end position="78"/>
    </location>
</feature>
<feature type="domain" description="Caspase family p20" evidence="2">
    <location>
        <begin position="283"/>
        <end position="355"/>
    </location>
</feature>
<reference evidence="3 4" key="1">
    <citation type="submission" date="2017-04" db="EMBL/GenBank/DDBJ databases">
        <authorList>
            <person name="Afonso C.L."/>
            <person name="Miller P.J."/>
            <person name="Scott M.A."/>
            <person name="Spackman E."/>
            <person name="Goraichik I."/>
            <person name="Dimitrov K.M."/>
            <person name="Suarez D.L."/>
            <person name="Swayne D.E."/>
        </authorList>
    </citation>
    <scope>NUCLEOTIDE SEQUENCE [LARGE SCALE GENOMIC DNA]</scope>
    <source>
        <strain evidence="3 4">DSM 23236</strain>
    </source>
</reference>
<evidence type="ECO:0000313" key="3">
    <source>
        <dbReference type="EMBL" id="SMC17049.1"/>
    </source>
</evidence>
<dbReference type="OrthoDB" id="345222at2"/>
<dbReference type="InterPro" id="IPR001309">
    <property type="entry name" value="Pept_C14_p20"/>
</dbReference>
<accession>A0A1W1WZA5</accession>
<dbReference type="InterPro" id="IPR001096">
    <property type="entry name" value="Peptidase_C13"/>
</dbReference>
<protein>
    <submittedName>
        <fullName evidence="3">Peptidase C13 family protein</fullName>
    </submittedName>
</protein>
<proteinExistence type="predicted"/>
<dbReference type="GO" id="GO:0004197">
    <property type="term" value="F:cysteine-type endopeptidase activity"/>
    <property type="evidence" value="ECO:0007669"/>
    <property type="project" value="InterPro"/>
</dbReference>
<dbReference type="STRING" id="1121001.SAMN02745857_00315"/>
<dbReference type="PROSITE" id="PS50208">
    <property type="entry name" value="CASPASE_P20"/>
    <property type="match status" value="1"/>
</dbReference>
<dbReference type="Proteomes" id="UP000192761">
    <property type="component" value="Unassembled WGS sequence"/>
</dbReference>
<gene>
    <name evidence="3" type="ORF">SAMN02745857_00315</name>
</gene>
<evidence type="ECO:0000259" key="2">
    <source>
        <dbReference type="PROSITE" id="PS50208"/>
    </source>
</evidence>
<dbReference type="SUPFAM" id="SSF52129">
    <property type="entry name" value="Caspase-like"/>
    <property type="match status" value="1"/>
</dbReference>
<keyword evidence="4" id="KW-1185">Reference proteome</keyword>
<dbReference type="Pfam" id="PF01650">
    <property type="entry name" value="Peptidase_C13"/>
    <property type="match status" value="1"/>
</dbReference>
<evidence type="ECO:0000313" key="4">
    <source>
        <dbReference type="Proteomes" id="UP000192761"/>
    </source>
</evidence>
<dbReference type="GO" id="GO:0006508">
    <property type="term" value="P:proteolysis"/>
    <property type="evidence" value="ECO:0007669"/>
    <property type="project" value="InterPro"/>
</dbReference>
<evidence type="ECO:0000256" key="1">
    <source>
        <dbReference type="SAM" id="Phobius"/>
    </source>
</evidence>
<feature type="transmembrane region" description="Helical" evidence="1">
    <location>
        <begin position="158"/>
        <end position="175"/>
    </location>
</feature>
<feature type="transmembrane region" description="Helical" evidence="1">
    <location>
        <begin position="126"/>
        <end position="146"/>
    </location>
</feature>
<name>A0A1W1WZA5_9NEIS</name>
<organism evidence="3 4">
    <name type="scientific">Andreprevotia lacus DSM 23236</name>
    <dbReference type="NCBI Taxonomy" id="1121001"/>
    <lineage>
        <taxon>Bacteria</taxon>
        <taxon>Pseudomonadati</taxon>
        <taxon>Pseudomonadota</taxon>
        <taxon>Betaproteobacteria</taxon>
        <taxon>Neisseriales</taxon>
        <taxon>Chitinibacteraceae</taxon>
        <taxon>Andreprevotia</taxon>
    </lineage>
</organism>
<dbReference type="EMBL" id="FWXD01000001">
    <property type="protein sequence ID" value="SMC17049.1"/>
    <property type="molecule type" value="Genomic_DNA"/>
</dbReference>
<feature type="transmembrane region" description="Helical" evidence="1">
    <location>
        <begin position="90"/>
        <end position="114"/>
    </location>
</feature>
<dbReference type="AlphaFoldDB" id="A0A1W1WZA5"/>
<keyword evidence="1" id="KW-0472">Membrane</keyword>
<sequence length="450" mass="49307">MSAPRHALATPCRSTLRALLFLPVSRQGRLPRWWLLLLLVLHLVSSTVLAALFGQGEVFNPAGIATWALPPLLLFALGQWLDGRERADMGWLLCGLLLSTDMALSWLMYGIALLGQHWLSEQMQAWVGFYAFWILNAWLGVAIGLAAVRGIGWVRWRGLLFVLLFAPAVVALAWWTTTQEALVRPADPVEDPAAQYQPPRLAQEDAFYGEAALLDDALEAIQPGKPGVPEVYTIALGGDAEQGVFVREATSFDKLLRQRFAGEGHSILLANHDSVTGRIPVASRTSLAAALQRIGEQMNKDEDVLVLYMTSHGGQNHDFLVDNAPLDLAQITPDWLAGALKDAGIRWKIVVVSACYSGGYVQPLMADDTVVATAADATHTSFGCADENDFTYYGHALYDALGRQADWQAAFEAARIAVSARERREHITPSNPQLYIGQTIAGKLAQWRAR</sequence>